<dbReference type="PANTHER" id="PTHR34980:SF3">
    <property type="entry name" value="BLR8105 PROTEIN"/>
    <property type="match status" value="1"/>
</dbReference>
<feature type="transmembrane region" description="Helical" evidence="2">
    <location>
        <begin position="71"/>
        <end position="91"/>
    </location>
</feature>
<dbReference type="RefSeq" id="WP_006696464.1">
    <property type="nucleotide sequence ID" value="NZ_JH376859.1"/>
</dbReference>
<dbReference type="Proteomes" id="UP000003175">
    <property type="component" value="Unassembled WGS sequence"/>
</dbReference>
<evidence type="ECO:0008006" key="5">
    <source>
        <dbReference type="Google" id="ProtNLM"/>
    </source>
</evidence>
<evidence type="ECO:0000313" key="4">
    <source>
        <dbReference type="Proteomes" id="UP000003175"/>
    </source>
</evidence>
<dbReference type="InterPro" id="IPR008523">
    <property type="entry name" value="DUF805"/>
</dbReference>
<evidence type="ECO:0000256" key="1">
    <source>
        <dbReference type="SAM" id="MobiDB-lite"/>
    </source>
</evidence>
<sequence>MHTIDHGIRQNFYRWQGRLNRKRYIKRSLLLWLVSIVIITACSAAFIAYIVPSGVDPEHMGIYELARFEAGINGLFTLAMLPVIISSYMLMIRRLHDVNLSGFFVLLNFVPIVNLGLFLYLLCKKGTEGENDYGPDPLAAAESSIDESPYARSIPEQSAPTDIAPPEETPQDPGERS</sequence>
<keyword evidence="2" id="KW-0472">Membrane</keyword>
<organism evidence="3 4">
    <name type="scientific">Selenomonas noxia F0398</name>
    <dbReference type="NCBI Taxonomy" id="702437"/>
    <lineage>
        <taxon>Bacteria</taxon>
        <taxon>Bacillati</taxon>
        <taxon>Bacillota</taxon>
        <taxon>Negativicutes</taxon>
        <taxon>Selenomonadales</taxon>
        <taxon>Selenomonadaceae</taxon>
        <taxon>Selenomonas</taxon>
    </lineage>
</organism>
<evidence type="ECO:0000256" key="2">
    <source>
        <dbReference type="SAM" id="Phobius"/>
    </source>
</evidence>
<feature type="region of interest" description="Disordered" evidence="1">
    <location>
        <begin position="133"/>
        <end position="177"/>
    </location>
</feature>
<keyword evidence="4" id="KW-1185">Reference proteome</keyword>
<name>A0ABP2MRU3_9FIRM</name>
<keyword evidence="2" id="KW-0812">Transmembrane</keyword>
<comment type="caution">
    <text evidence="3">The sequence shown here is derived from an EMBL/GenBank/DDBJ whole genome shotgun (WGS) entry which is preliminary data.</text>
</comment>
<dbReference type="PANTHER" id="PTHR34980">
    <property type="entry name" value="INNER MEMBRANE PROTEIN-RELATED-RELATED"/>
    <property type="match status" value="1"/>
</dbReference>
<feature type="transmembrane region" description="Helical" evidence="2">
    <location>
        <begin position="29"/>
        <end position="51"/>
    </location>
</feature>
<gene>
    <name evidence="3" type="ORF">HMPREF9432_01194</name>
</gene>
<accession>A0ABP2MRU3</accession>
<dbReference type="Pfam" id="PF05656">
    <property type="entry name" value="DUF805"/>
    <property type="match status" value="1"/>
</dbReference>
<feature type="transmembrane region" description="Helical" evidence="2">
    <location>
        <begin position="103"/>
        <end position="122"/>
    </location>
</feature>
<dbReference type="EMBL" id="ADGH01000010">
    <property type="protein sequence ID" value="EHG24744.1"/>
    <property type="molecule type" value="Genomic_DNA"/>
</dbReference>
<proteinExistence type="predicted"/>
<protein>
    <recommendedName>
        <fullName evidence="5">DUF805 domain-containing protein</fullName>
    </recommendedName>
</protein>
<evidence type="ECO:0000313" key="3">
    <source>
        <dbReference type="EMBL" id="EHG24744.1"/>
    </source>
</evidence>
<reference evidence="3 4" key="1">
    <citation type="submission" date="2011-08" db="EMBL/GenBank/DDBJ databases">
        <title>The Genome Sequence of Selenomonas noxia F0398.</title>
        <authorList>
            <consortium name="The Broad Institute Genome Sequencing Platform"/>
            <person name="Earl A."/>
            <person name="Ward D."/>
            <person name="Feldgarden M."/>
            <person name="Gevers D."/>
            <person name="Izard J."/>
            <person name="Ganesan A."/>
            <person name="Blanton J.M."/>
            <person name="Baranova O.V."/>
            <person name="Tanner A.C."/>
            <person name="Dewhirst F.E."/>
            <person name="Young S.K."/>
            <person name="Zeng Q."/>
            <person name="Gargeya S."/>
            <person name="Fitzgerald M."/>
            <person name="Haas B."/>
            <person name="Abouelleil A."/>
            <person name="Alvarado L."/>
            <person name="Arachchi H.M."/>
            <person name="Berlin A."/>
            <person name="Brown A."/>
            <person name="Chapman S.B."/>
            <person name="Chen Z."/>
            <person name="Dunbar C."/>
            <person name="Freedman E."/>
            <person name="Gearin G."/>
            <person name="Gellesch M."/>
            <person name="Goldberg J."/>
            <person name="Griggs A."/>
            <person name="Gujja S."/>
            <person name="Heiman D."/>
            <person name="Howarth C."/>
            <person name="Larson L."/>
            <person name="Lui A."/>
            <person name="MacDonald P.J.P."/>
            <person name="Montmayeur A."/>
            <person name="Murphy C."/>
            <person name="Neiman D."/>
            <person name="Pearson M."/>
            <person name="Priest M."/>
            <person name="Roberts A."/>
            <person name="Saif S."/>
            <person name="Shea T."/>
            <person name="Shenoy N."/>
            <person name="Sisk P."/>
            <person name="Stolte C."/>
            <person name="Sykes S."/>
            <person name="Wortman J."/>
            <person name="Nusbaum C."/>
            <person name="Birren B."/>
        </authorList>
    </citation>
    <scope>NUCLEOTIDE SEQUENCE [LARGE SCALE GENOMIC DNA]</scope>
    <source>
        <strain evidence="3 4">F0398</strain>
    </source>
</reference>
<keyword evidence="2" id="KW-1133">Transmembrane helix</keyword>